<dbReference type="RefSeq" id="WP_202103225.1">
    <property type="nucleotide sequence ID" value="NZ_JAERTY010000006.1"/>
</dbReference>
<proteinExistence type="predicted"/>
<comment type="caution">
    <text evidence="1">The sequence shown here is derived from an EMBL/GenBank/DDBJ whole genome shotgun (WGS) entry which is preliminary data.</text>
</comment>
<dbReference type="InterPro" id="IPR032299">
    <property type="entry name" value="DUF4843"/>
</dbReference>
<evidence type="ECO:0000313" key="1">
    <source>
        <dbReference type="EMBL" id="MBL1409467.1"/>
    </source>
</evidence>
<dbReference type="Proteomes" id="UP000625283">
    <property type="component" value="Unassembled WGS sequence"/>
</dbReference>
<keyword evidence="2" id="KW-1185">Reference proteome</keyword>
<gene>
    <name evidence="1" type="ORF">JKG61_11955</name>
</gene>
<evidence type="ECO:0000313" key="2">
    <source>
        <dbReference type="Proteomes" id="UP000625283"/>
    </source>
</evidence>
<reference evidence="1 2" key="1">
    <citation type="submission" date="2021-01" db="EMBL/GenBank/DDBJ databases">
        <title>C459-1 draft genome sequence.</title>
        <authorList>
            <person name="Zhang X.-F."/>
        </authorList>
    </citation>
    <scope>NUCLEOTIDE SEQUENCE [LARGE SCALE GENOMIC DNA]</scope>
    <source>
        <strain evidence="2">C459-1</strain>
    </source>
</reference>
<dbReference type="EMBL" id="JAERTY010000006">
    <property type="protein sequence ID" value="MBL1409467.1"/>
    <property type="molecule type" value="Genomic_DNA"/>
</dbReference>
<protein>
    <submittedName>
        <fullName evidence="1">DUF4843 domain-containing protein</fullName>
    </submittedName>
</protein>
<dbReference type="Pfam" id="PF16132">
    <property type="entry name" value="DUF4843"/>
    <property type="match status" value="1"/>
</dbReference>
<accession>A0ABS1R426</accession>
<name>A0ABS1R426_9SPHI</name>
<sequence>MMKKIFLFTLLVSILYSCSKEDYITYTEKNGLSFTRGGNFPNSDSITYSFATQVVKKEADTLWVPIALTGVAAQVDRPFRISIKPGASAQEGVHFKLMESVFPADSVFFYYPIVLFRTTDLLETSRTFSLTIEENDNFSLGALSTSYYPSIRIRVSDQVMKPTWWGIAEDHYYGNYSNGKYRFMIEVCGIVDFSQGTLNYPQILNYQGLLRAKLQQYEIDHGEPLRDENDNAITI</sequence>
<dbReference type="PROSITE" id="PS51257">
    <property type="entry name" value="PROKAR_LIPOPROTEIN"/>
    <property type="match status" value="1"/>
</dbReference>
<organism evidence="1 2">
    <name type="scientific">Sphingobacterium faecale</name>
    <dbReference type="NCBI Taxonomy" id="2803775"/>
    <lineage>
        <taxon>Bacteria</taxon>
        <taxon>Pseudomonadati</taxon>
        <taxon>Bacteroidota</taxon>
        <taxon>Sphingobacteriia</taxon>
        <taxon>Sphingobacteriales</taxon>
        <taxon>Sphingobacteriaceae</taxon>
        <taxon>Sphingobacterium</taxon>
    </lineage>
</organism>